<dbReference type="EMBL" id="FOXS01000003">
    <property type="protein sequence ID" value="SFQ50471.1"/>
    <property type="molecule type" value="Genomic_DNA"/>
</dbReference>
<dbReference type="RefSeq" id="WP_177204715.1">
    <property type="nucleotide sequence ID" value="NZ_FOXS01000003.1"/>
</dbReference>
<sequence length="73" mass="8458">MQTDQRPHALRVAGRYAKDTYNYFRGLLKGPTEEEQNAWLKEHHPWALPLIDKAIADALAEYRARHGKEAGRE</sequence>
<organism evidence="1 2">
    <name type="scientific">Hymenobacter arizonensis</name>
    <name type="common">Siccationidurans arizonensis</name>
    <dbReference type="NCBI Taxonomy" id="1227077"/>
    <lineage>
        <taxon>Bacteria</taxon>
        <taxon>Pseudomonadati</taxon>
        <taxon>Bacteroidota</taxon>
        <taxon>Cytophagia</taxon>
        <taxon>Cytophagales</taxon>
        <taxon>Hymenobacteraceae</taxon>
        <taxon>Hymenobacter</taxon>
    </lineage>
</organism>
<dbReference type="STRING" id="1227077.SAMN04515668_2624"/>
<evidence type="ECO:0000313" key="1">
    <source>
        <dbReference type="EMBL" id="SFQ50471.1"/>
    </source>
</evidence>
<reference evidence="2" key="1">
    <citation type="submission" date="2016-10" db="EMBL/GenBank/DDBJ databases">
        <authorList>
            <person name="Varghese N."/>
            <person name="Submissions S."/>
        </authorList>
    </citation>
    <scope>NUCLEOTIDE SEQUENCE [LARGE SCALE GENOMIC DNA]</scope>
    <source>
        <strain evidence="2">OR362-8,ATCC BAA-1266,JCM 13504</strain>
    </source>
</reference>
<evidence type="ECO:0000313" key="2">
    <source>
        <dbReference type="Proteomes" id="UP000199029"/>
    </source>
</evidence>
<accession>A0A1I5Z1Z6</accession>
<name>A0A1I5Z1Z6_HYMAR</name>
<keyword evidence="2" id="KW-1185">Reference proteome</keyword>
<dbReference type="AlphaFoldDB" id="A0A1I5Z1Z6"/>
<gene>
    <name evidence="1" type="ORF">SAMN04515668_2624</name>
</gene>
<protein>
    <submittedName>
        <fullName evidence="1">Uncharacterized protein</fullName>
    </submittedName>
</protein>
<dbReference type="Proteomes" id="UP000199029">
    <property type="component" value="Unassembled WGS sequence"/>
</dbReference>
<proteinExistence type="predicted"/>